<gene>
    <name evidence="6" type="ORF">OVA965_LOCUS21887</name>
    <name evidence="7" type="ORF">TMI583_LOCUS22599</name>
</gene>
<feature type="domain" description="Sas10 C-terminal" evidence="5">
    <location>
        <begin position="439"/>
        <end position="510"/>
    </location>
</feature>
<dbReference type="InterPro" id="IPR018972">
    <property type="entry name" value="Sas10_C_dom"/>
</dbReference>
<evidence type="ECO:0000313" key="7">
    <source>
        <dbReference type="EMBL" id="CAF3968326.1"/>
    </source>
</evidence>
<dbReference type="AlphaFoldDB" id="A0A8S2MSN2"/>
<feature type="compositionally biased region" description="Acidic residues" evidence="4">
    <location>
        <begin position="33"/>
        <end position="46"/>
    </location>
</feature>
<dbReference type="PANTHER" id="PTHR13237:SF8">
    <property type="entry name" value="SOMETHING ABOUT SILENCING PROTEIN 10"/>
    <property type="match status" value="1"/>
</dbReference>
<comment type="caution">
    <text evidence="7">The sequence shown here is derived from an EMBL/GenBank/DDBJ whole genome shotgun (WGS) entry which is preliminary data.</text>
</comment>
<evidence type="ECO:0000256" key="2">
    <source>
        <dbReference type="ARBA" id="ARBA00010979"/>
    </source>
</evidence>
<dbReference type="Proteomes" id="UP000677228">
    <property type="component" value="Unassembled WGS sequence"/>
</dbReference>
<keyword evidence="3" id="KW-0539">Nucleus</keyword>
<dbReference type="Proteomes" id="UP000682733">
    <property type="component" value="Unassembled WGS sequence"/>
</dbReference>
<feature type="compositionally biased region" description="Acidic residues" evidence="4">
    <location>
        <begin position="112"/>
        <end position="122"/>
    </location>
</feature>
<evidence type="ECO:0000259" key="5">
    <source>
        <dbReference type="Pfam" id="PF09368"/>
    </source>
</evidence>
<feature type="compositionally biased region" description="Acidic residues" evidence="4">
    <location>
        <begin position="413"/>
        <end position="426"/>
    </location>
</feature>
<dbReference type="PANTHER" id="PTHR13237">
    <property type="entry name" value="SOMETHING ABOUT SILENCING PROTEIN 10-RELATED"/>
    <property type="match status" value="1"/>
</dbReference>
<feature type="compositionally biased region" description="Basic residues" evidence="4">
    <location>
        <begin position="454"/>
        <end position="482"/>
    </location>
</feature>
<evidence type="ECO:0000256" key="3">
    <source>
        <dbReference type="ARBA" id="ARBA00023242"/>
    </source>
</evidence>
<feature type="region of interest" description="Disordered" evidence="4">
    <location>
        <begin position="112"/>
        <end position="131"/>
    </location>
</feature>
<dbReference type="GO" id="GO:0032040">
    <property type="term" value="C:small-subunit processome"/>
    <property type="evidence" value="ECO:0007669"/>
    <property type="project" value="TreeGrafter"/>
</dbReference>
<dbReference type="EMBL" id="CAJOBA010033660">
    <property type="protein sequence ID" value="CAF3968326.1"/>
    <property type="molecule type" value="Genomic_DNA"/>
</dbReference>
<evidence type="ECO:0000256" key="1">
    <source>
        <dbReference type="ARBA" id="ARBA00004123"/>
    </source>
</evidence>
<name>A0A8S2MSN2_9BILA</name>
<protein>
    <recommendedName>
        <fullName evidence="5">Sas10 C-terminal domain-containing protein</fullName>
    </recommendedName>
</protein>
<evidence type="ECO:0000313" key="6">
    <source>
        <dbReference type="EMBL" id="CAF1156819.1"/>
    </source>
</evidence>
<reference evidence="7" key="1">
    <citation type="submission" date="2021-02" db="EMBL/GenBank/DDBJ databases">
        <authorList>
            <person name="Nowell W R."/>
        </authorList>
    </citation>
    <scope>NUCLEOTIDE SEQUENCE</scope>
</reference>
<feature type="region of interest" description="Disordered" evidence="4">
    <location>
        <begin position="340"/>
        <end position="377"/>
    </location>
</feature>
<organism evidence="7 8">
    <name type="scientific">Didymodactylos carnosus</name>
    <dbReference type="NCBI Taxonomy" id="1234261"/>
    <lineage>
        <taxon>Eukaryota</taxon>
        <taxon>Metazoa</taxon>
        <taxon>Spiralia</taxon>
        <taxon>Gnathifera</taxon>
        <taxon>Rotifera</taxon>
        <taxon>Eurotatoria</taxon>
        <taxon>Bdelloidea</taxon>
        <taxon>Philodinida</taxon>
        <taxon>Philodinidae</taxon>
        <taxon>Didymodactylos</taxon>
    </lineage>
</organism>
<sequence length="511" mass="60049">MGKPRYNPILSTKRKKGRFGGNDPDMFLRDDMNNDDDEKLDMDDEVDKFYRERDERLENDLKKSGKIKKSVTWSKNIDDNDEDEPQDHEEVLAFDDSDESDNDVDYQTIDNEDEDEDEEADESLGQNQQSWGKSLRTFYNEDVNQTADDAKLEEMEALNIQKRYYDMLEQDDFGLNLFQTPAQGVVPSVDQNQIIEQDLAKLSQNEKLQLIKDESPELEHLCIELKETLNDLKIYLLPLVNLIKQNQHFSEEFQSYKGWEFVQYLTELYLTYCSYLSLYFTMKSSSNEMTSVVRNHPLMNDIKQYRQLCQLYKQDFEQIKPDIVELCEILNERKKTITIGTTLPSRPSSSKQKTTLNQRQNGHSHPSNGNGLTNPSNSLREQIKKKMDEIEKLKKLDDDEKQQRKKKKPAMPEVEEDDKSENDDNIMENNVGDDEKIHEKRKITYQIEKNKGLTPKRKKENRNSRVRHRNRYEKALNKRKSRVPTARNEEKKYTGEPTGIRAGIKRGVKLK</sequence>
<comment type="subcellular location">
    <subcellularLocation>
        <location evidence="1">Nucleus</location>
    </subcellularLocation>
</comment>
<feature type="compositionally biased region" description="Basic and acidic residues" evidence="4">
    <location>
        <begin position="47"/>
        <end position="63"/>
    </location>
</feature>
<feature type="region of interest" description="Disordered" evidence="4">
    <location>
        <begin position="1"/>
        <end position="106"/>
    </location>
</feature>
<comment type="similarity">
    <text evidence="2">Belongs to the SAS10 family.</text>
</comment>
<feature type="compositionally biased region" description="Basic and acidic residues" evidence="4">
    <location>
        <begin position="391"/>
        <end position="402"/>
    </location>
</feature>
<dbReference type="EMBL" id="CAJNOK010012138">
    <property type="protein sequence ID" value="CAF1156819.1"/>
    <property type="molecule type" value="Genomic_DNA"/>
</dbReference>
<evidence type="ECO:0000313" key="8">
    <source>
        <dbReference type="Proteomes" id="UP000682733"/>
    </source>
</evidence>
<proteinExistence type="inferred from homology"/>
<dbReference type="Pfam" id="PF09368">
    <property type="entry name" value="Sas10"/>
    <property type="match status" value="1"/>
</dbReference>
<feature type="region of interest" description="Disordered" evidence="4">
    <location>
        <begin position="391"/>
        <end position="511"/>
    </location>
</feature>
<accession>A0A8S2MSN2</accession>
<feature type="compositionally biased region" description="Acidic residues" evidence="4">
    <location>
        <begin position="79"/>
        <end position="106"/>
    </location>
</feature>
<dbReference type="GO" id="GO:0000462">
    <property type="term" value="P:maturation of SSU-rRNA from tricistronic rRNA transcript (SSU-rRNA, 5.8S rRNA, LSU-rRNA)"/>
    <property type="evidence" value="ECO:0007669"/>
    <property type="project" value="TreeGrafter"/>
</dbReference>
<evidence type="ECO:0000256" key="4">
    <source>
        <dbReference type="SAM" id="MobiDB-lite"/>
    </source>
</evidence>